<protein>
    <recommendedName>
        <fullName evidence="2">MHYT domain-containing protein</fullName>
    </recommendedName>
</protein>
<evidence type="ECO:0000313" key="3">
    <source>
        <dbReference type="EMBL" id="MDQ2070817.1"/>
    </source>
</evidence>
<feature type="transmembrane region" description="Helical" evidence="1">
    <location>
        <begin position="80"/>
        <end position="100"/>
    </location>
</feature>
<keyword evidence="4" id="KW-1185">Reference proteome</keyword>
<organism evidence="3 4">
    <name type="scientific">Natronospira bacteriovora</name>
    <dbReference type="NCBI Taxonomy" id="3069753"/>
    <lineage>
        <taxon>Bacteria</taxon>
        <taxon>Pseudomonadati</taxon>
        <taxon>Pseudomonadota</taxon>
        <taxon>Gammaproteobacteria</taxon>
        <taxon>Natronospirales</taxon>
        <taxon>Natronospiraceae</taxon>
        <taxon>Natronospira</taxon>
    </lineage>
</organism>
<evidence type="ECO:0000256" key="1">
    <source>
        <dbReference type="PROSITE-ProRule" id="PRU00244"/>
    </source>
</evidence>
<dbReference type="Pfam" id="PF03707">
    <property type="entry name" value="MHYT"/>
    <property type="match status" value="1"/>
</dbReference>
<gene>
    <name evidence="3" type="ORF">RBH19_13145</name>
</gene>
<comment type="caution">
    <text evidence="3">The sequence shown here is derived from an EMBL/GenBank/DDBJ whole genome shotgun (WGS) entry which is preliminary data.</text>
</comment>
<dbReference type="EMBL" id="JAVDDT010000011">
    <property type="protein sequence ID" value="MDQ2070817.1"/>
    <property type="molecule type" value="Genomic_DNA"/>
</dbReference>
<feature type="transmembrane region" description="Helical" evidence="1">
    <location>
        <begin position="169"/>
        <end position="192"/>
    </location>
</feature>
<accession>A0ABU0WA28</accession>
<reference evidence="3 4" key="1">
    <citation type="submission" date="2023-08" db="EMBL/GenBank/DDBJ databases">
        <title>Whole-genome sequencing of halo(alkali)philic microorganisms from hypersaline lakes.</title>
        <authorList>
            <person name="Sorokin D.Y."/>
            <person name="Abbas B."/>
            <person name="Merkel A.Y."/>
        </authorList>
    </citation>
    <scope>NUCLEOTIDE SEQUENCE [LARGE SCALE GENOMIC DNA]</scope>
    <source>
        <strain evidence="3 4">AB-CW4</strain>
    </source>
</reference>
<dbReference type="PANTHER" id="PTHR35152:SF1">
    <property type="entry name" value="DOMAIN SIGNALLING PROTEIN, PUTATIVE (AFU_ORTHOLOGUE AFUA_5G11310)-RELATED"/>
    <property type="match status" value="1"/>
</dbReference>
<feature type="transmembrane region" description="Helical" evidence="1">
    <location>
        <begin position="42"/>
        <end position="68"/>
    </location>
</feature>
<dbReference type="Proteomes" id="UP001239019">
    <property type="component" value="Unassembled WGS sequence"/>
</dbReference>
<keyword evidence="1" id="KW-0472">Membrane</keyword>
<evidence type="ECO:0000259" key="2">
    <source>
        <dbReference type="PROSITE" id="PS50924"/>
    </source>
</evidence>
<keyword evidence="1" id="KW-1133">Transmembrane helix</keyword>
<feature type="transmembrane region" description="Helical" evidence="1">
    <location>
        <begin position="12"/>
        <end position="35"/>
    </location>
</feature>
<feature type="transmembrane region" description="Helical" evidence="1">
    <location>
        <begin position="107"/>
        <end position="130"/>
    </location>
</feature>
<dbReference type="PANTHER" id="PTHR35152">
    <property type="entry name" value="DOMAIN SIGNALLING PROTEIN, PUTATIVE (AFU_ORTHOLOGUE AFUA_5G11310)-RELATED"/>
    <property type="match status" value="1"/>
</dbReference>
<dbReference type="RefSeq" id="WP_306729314.1">
    <property type="nucleotide sequence ID" value="NZ_JAVDDT010000011.1"/>
</dbReference>
<dbReference type="PROSITE" id="PS50924">
    <property type="entry name" value="MHYT"/>
    <property type="match status" value="1"/>
</dbReference>
<feature type="transmembrane region" description="Helical" evidence="1">
    <location>
        <begin position="212"/>
        <end position="234"/>
    </location>
</feature>
<keyword evidence="1" id="KW-0812">Transmembrane</keyword>
<feature type="domain" description="MHYT" evidence="2">
    <location>
        <begin position="8"/>
        <end position="195"/>
    </location>
</feature>
<evidence type="ECO:0000313" key="4">
    <source>
        <dbReference type="Proteomes" id="UP001239019"/>
    </source>
</evidence>
<dbReference type="InterPro" id="IPR005330">
    <property type="entry name" value="MHYT_dom"/>
</dbReference>
<name>A0ABU0WA28_9GAMM</name>
<proteinExistence type="predicted"/>
<sequence length="273" mass="29058">MDFWLSDVVYGLLVVSFLVAAFGALSTFSAARWIAPAGRTRLSWLLLSAMILAGCTAWAPYFLGLLAVTPDTLITFDARLALAAFLAPLLAFLPGLYLAYRWGHVPGLIPLAAVFIGGGLAAMNYLAAAAIRVQGLIVHDEFFLFAGVALAVLLAVPAMYLARSPRPRYRYVAAPVMALAVLSMYVVSMGGFEIQAAAVADLDYFTGALTPPLILLLAGLSVVVFSILSLTLGLSQSDSYDNAPAASDSSDEIQRVREEIKRRHEALKAGADS</sequence>
<feature type="transmembrane region" description="Helical" evidence="1">
    <location>
        <begin position="142"/>
        <end position="162"/>
    </location>
</feature>